<dbReference type="InterPro" id="IPR059141">
    <property type="entry name" value="Beta-prop_Nup120_160"/>
</dbReference>
<evidence type="ECO:0000259" key="7">
    <source>
        <dbReference type="Pfam" id="PF23354"/>
    </source>
</evidence>
<dbReference type="InterPro" id="IPR035192">
    <property type="entry name" value="NUP160_hel_plant"/>
</dbReference>
<feature type="domain" description="NUP160 middle TPR" evidence="7">
    <location>
        <begin position="917"/>
        <end position="1162"/>
    </location>
</feature>
<dbReference type="PANTHER" id="PTHR21286:SF0">
    <property type="entry name" value="NUCLEAR PORE COMPLEX PROTEIN NUP160"/>
    <property type="match status" value="1"/>
</dbReference>
<dbReference type="PANTHER" id="PTHR21286">
    <property type="entry name" value="NUCLEAR PORE COMPLEX PROTEIN NUP160"/>
    <property type="match status" value="1"/>
</dbReference>
<dbReference type="Pfam" id="PF11715">
    <property type="entry name" value="Beta-prop_Nup120_160"/>
    <property type="match status" value="1"/>
</dbReference>
<dbReference type="Pfam" id="PF17238">
    <property type="entry name" value="NUP160_helical_2"/>
    <property type="match status" value="1"/>
</dbReference>
<protein>
    <recommendedName>
        <fullName evidence="10">Nuclear pore complex protein NUP160</fullName>
    </recommendedName>
</protein>
<evidence type="ECO:0000256" key="1">
    <source>
        <dbReference type="ARBA" id="ARBA00004123"/>
    </source>
</evidence>
<keyword evidence="9" id="KW-1185">Reference proteome</keyword>
<evidence type="ECO:0000259" key="5">
    <source>
        <dbReference type="Pfam" id="PF17238"/>
    </source>
</evidence>
<sequence length="1500" mass="169410">MGSKVKLVGTEVPITGSDSINWIELTIQSTTSTAGAASNSASTAGPFAPTTEDRASCLLIGDLPTYVIWRINKSLPHTLEFLEFSADGEFPRNGLRLMFPNALSPFAFVCPNEVDRQNGSSYLLYVMTVSGVAYLFQLKNVNNYVLYSSSIFPESEFVQFDVRACINEGVITSVAATAGCFLIGMDSGSVFGFKLGSLHHTSPGFQFELQDDTGIRRLWGFMSRGKIVGAVQDLVVADMLGGKLVFVLHSDGIIRVWDLFHNIRLINHTVCAPSLSGSLFKRIWVGRANSARKLIPLAILYRRNSEDTLEVISVHSILFEMGDKITLSMNSLTQNIPLEGGCVDVQFSSDSIFILRENGLVSYDMLHTDDDEKQPECYALQEEFVADQLFQSSENFPDDLLWISQSVLSMKDQAVPFVSSIFLRKLLHPGVFHDNVFKMTMLEYNRHFTNTEFHSLSVDGLKKEILQLIEHEVNQTPLSAFCQWKTFCNCYFDHWCKNNTPVGLFHQSGNSCMVLIRKSSVSLFRSMEKIELLVAASNEVGDVANFGLSSPEDKISWEILLGVLGCVTCISQQLGKTSSSIIYELLMSMPAITSDDFLPCLLKILETGYSSLVAASSQDSWVDRMMEKELLDHKNLRKFSVDMLLSLHSLSDKAGSWAKVLEVIVSYIKFLVPHKTVQMFDSERPLDMKATILIQSIAQISRVMFESATEILIFLGYLIHISWQIHISHDDVSRIQFELVPMLQEIISEWLIIQFFATMPSEPPAVEDFSYQLSSLKIDNSIDRRSWKERQGKPDFTLAFLLLSYGPYCSEEHDKLTLRDILGPQDILSAARDFIGWIIWGRTGEESSIFLTHSTELAMILIRNRQYRAAEHLIGLVESRALKEYTSRSLQDVKGEWCILHHLLGCSLVAQARVLHRSLKEAKANDAVRCFFRASSGLGVSQALQNLSQAGFPQLGLSDNISSAAWKLYYYQWVMQTFEQHNLSEGACQFALAALEQVDEALCSRDAPAESAAGIRGRLWANVFKFTLDLNHYDDAYCAIISNPDEESKYICLRRLIIVLYERGALKILCNGQLPLIGLTEKVELELSWKAERSDIMLKQNPYKLLYAFEMHRHNWRRAATYMYRFTFRLRNEAEVTDSMKNSIAIQERLNGLSAAINALYLVHPLHAWIDPLLEEIPLKNENYPFKKMKTTNRELTTENGLLPHTRQSYLDIEKLEREFVLTSAEYLLCLANIKWSYSDASTLPPNLVDLLVQMDLYDTAFTVLLRFCKDSGLKKELESVFSSMALKCCPNIIGSPFPGNNFGSQRLLLTSSQNEVVLPGVLEMAAPVNQFKGNNYWENLELYLGKYKDLHARLPVVVAETLLHADSEIELPLWLVHMFKCGGTQRRWGMTGQESNPASLFQLYVDHGRFTDATNLLLEYIDSYKSVRPADVIFRKRPSSVWFPYTAIERLWCQLERSIAAGHMVEQSKKLQGLLHGSLSSNLKQLKVDSDDAVCSSGR</sequence>
<dbReference type="Pfam" id="PF23347">
    <property type="entry name" value="TPR_Nup160_C"/>
    <property type="match status" value="1"/>
</dbReference>
<dbReference type="InterPro" id="IPR021717">
    <property type="entry name" value="Nucleoporin_Nup160"/>
</dbReference>
<evidence type="ECO:0000259" key="4">
    <source>
        <dbReference type="Pfam" id="PF11715"/>
    </source>
</evidence>
<dbReference type="GO" id="GO:0005643">
    <property type="term" value="C:nuclear pore"/>
    <property type="evidence" value="ECO:0007669"/>
    <property type="project" value="TreeGrafter"/>
</dbReference>
<proteinExistence type="predicted"/>
<feature type="domain" description="NUP160 helical" evidence="5">
    <location>
        <begin position="551"/>
        <end position="739"/>
    </location>
</feature>
<dbReference type="GO" id="GO:0017056">
    <property type="term" value="F:structural constituent of nuclear pore"/>
    <property type="evidence" value="ECO:0007669"/>
    <property type="project" value="TreeGrafter"/>
</dbReference>
<evidence type="ECO:0008006" key="10">
    <source>
        <dbReference type="Google" id="ProtNLM"/>
    </source>
</evidence>
<evidence type="ECO:0000256" key="3">
    <source>
        <dbReference type="ARBA" id="ARBA00023242"/>
    </source>
</evidence>
<name>A0AAN7GMT2_9MYRT</name>
<reference evidence="8 9" key="1">
    <citation type="journal article" date="2023" name="Hortic Res">
        <title>Pangenome of water caltrop reveals structural variations and asymmetric subgenome divergence after allopolyploidization.</title>
        <authorList>
            <person name="Zhang X."/>
            <person name="Chen Y."/>
            <person name="Wang L."/>
            <person name="Yuan Y."/>
            <person name="Fang M."/>
            <person name="Shi L."/>
            <person name="Lu R."/>
            <person name="Comes H.P."/>
            <person name="Ma Y."/>
            <person name="Chen Y."/>
            <person name="Huang G."/>
            <person name="Zhou Y."/>
            <person name="Zheng Z."/>
            <person name="Qiu Y."/>
        </authorList>
    </citation>
    <scope>NUCLEOTIDE SEQUENCE [LARGE SCALE GENOMIC DNA]</scope>
    <source>
        <tissue evidence="8">Roots</tissue>
    </source>
</reference>
<gene>
    <name evidence="8" type="ORF">SAY87_000143</name>
</gene>
<comment type="caution">
    <text evidence="8">The sequence shown here is derived from an EMBL/GenBank/DDBJ whole genome shotgun (WGS) entry which is preliminary data.</text>
</comment>
<dbReference type="Pfam" id="PF23354">
    <property type="entry name" value="TPR_NUP160_120_M"/>
    <property type="match status" value="1"/>
</dbReference>
<accession>A0AAN7GMT2</accession>
<feature type="domain" description="Nucleoporin Nup120/160 beta-propeller" evidence="4">
    <location>
        <begin position="66"/>
        <end position="531"/>
    </location>
</feature>
<evidence type="ECO:0000313" key="9">
    <source>
        <dbReference type="Proteomes" id="UP001345219"/>
    </source>
</evidence>
<keyword evidence="2" id="KW-0813">Transport</keyword>
<dbReference type="EMBL" id="JAXIOK010000023">
    <property type="protein sequence ID" value="KAK4742142.1"/>
    <property type="molecule type" value="Genomic_DNA"/>
</dbReference>
<dbReference type="Proteomes" id="UP001345219">
    <property type="component" value="Chromosome 1"/>
</dbReference>
<evidence type="ECO:0000313" key="8">
    <source>
        <dbReference type="EMBL" id="KAK4742142.1"/>
    </source>
</evidence>
<dbReference type="InterPro" id="IPR056536">
    <property type="entry name" value="TPR_NUP160_C"/>
</dbReference>
<dbReference type="InterPro" id="IPR056535">
    <property type="entry name" value="TPR_NUP160_M"/>
</dbReference>
<feature type="domain" description="NUP160 C-terminal TPR" evidence="6">
    <location>
        <begin position="1213"/>
        <end position="1477"/>
    </location>
</feature>
<organism evidence="8 9">
    <name type="scientific">Trapa incisa</name>
    <dbReference type="NCBI Taxonomy" id="236973"/>
    <lineage>
        <taxon>Eukaryota</taxon>
        <taxon>Viridiplantae</taxon>
        <taxon>Streptophyta</taxon>
        <taxon>Embryophyta</taxon>
        <taxon>Tracheophyta</taxon>
        <taxon>Spermatophyta</taxon>
        <taxon>Magnoliopsida</taxon>
        <taxon>eudicotyledons</taxon>
        <taxon>Gunneridae</taxon>
        <taxon>Pentapetalae</taxon>
        <taxon>rosids</taxon>
        <taxon>malvids</taxon>
        <taxon>Myrtales</taxon>
        <taxon>Lythraceae</taxon>
        <taxon>Trapa</taxon>
    </lineage>
</organism>
<evidence type="ECO:0000256" key="2">
    <source>
        <dbReference type="ARBA" id="ARBA00022448"/>
    </source>
</evidence>
<keyword evidence="3" id="KW-0539">Nucleus</keyword>
<comment type="subcellular location">
    <subcellularLocation>
        <location evidence="1">Nucleus</location>
    </subcellularLocation>
</comment>
<evidence type="ECO:0000259" key="6">
    <source>
        <dbReference type="Pfam" id="PF23347"/>
    </source>
</evidence>